<accession>A0A6J7ML78</accession>
<feature type="compositionally biased region" description="Basic and acidic residues" evidence="1">
    <location>
        <begin position="51"/>
        <end position="76"/>
    </location>
</feature>
<evidence type="ECO:0000313" key="2">
    <source>
        <dbReference type="EMBL" id="CAB4981920.1"/>
    </source>
</evidence>
<dbReference type="EMBL" id="CAFBOS010000016">
    <property type="protein sequence ID" value="CAB4981920.1"/>
    <property type="molecule type" value="Genomic_DNA"/>
</dbReference>
<gene>
    <name evidence="2" type="ORF">UFOPK3967_00412</name>
</gene>
<feature type="region of interest" description="Disordered" evidence="1">
    <location>
        <begin position="1"/>
        <end position="101"/>
    </location>
</feature>
<organism evidence="2">
    <name type="scientific">freshwater metagenome</name>
    <dbReference type="NCBI Taxonomy" id="449393"/>
    <lineage>
        <taxon>unclassified sequences</taxon>
        <taxon>metagenomes</taxon>
        <taxon>ecological metagenomes</taxon>
    </lineage>
</organism>
<feature type="compositionally biased region" description="Polar residues" evidence="1">
    <location>
        <begin position="88"/>
        <end position="101"/>
    </location>
</feature>
<protein>
    <submittedName>
        <fullName evidence="2">Unannotated protein</fullName>
    </submittedName>
</protein>
<dbReference type="AlphaFoldDB" id="A0A6J7ML78"/>
<reference evidence="2" key="1">
    <citation type="submission" date="2020-05" db="EMBL/GenBank/DDBJ databases">
        <authorList>
            <person name="Chiriac C."/>
            <person name="Salcher M."/>
            <person name="Ghai R."/>
            <person name="Kavagutti S V."/>
        </authorList>
    </citation>
    <scope>NUCLEOTIDE SEQUENCE</scope>
</reference>
<feature type="compositionally biased region" description="Basic and acidic residues" evidence="1">
    <location>
        <begin position="14"/>
        <end position="31"/>
    </location>
</feature>
<name>A0A6J7ML78_9ZZZZ</name>
<proteinExistence type="predicted"/>
<sequence>MRLHVGEGALDQQSRIEPRVYDLVDTAEPRGRLGHRGLHLGLGPEGAPDTDGSHRLGGDDHDLVTPRSQTRRELARQRVRTRDHHTSSHSPASFPQSRGQS</sequence>
<evidence type="ECO:0000256" key="1">
    <source>
        <dbReference type="SAM" id="MobiDB-lite"/>
    </source>
</evidence>